<protein>
    <recommendedName>
        <fullName evidence="4">Gustatory receptor</fullName>
    </recommendedName>
</protein>
<accession>A0AAW1IDT2</accession>
<evidence type="ECO:0000313" key="2">
    <source>
        <dbReference type="EMBL" id="KAK9687704.1"/>
    </source>
</evidence>
<keyword evidence="1" id="KW-0812">Transmembrane</keyword>
<evidence type="ECO:0000256" key="1">
    <source>
        <dbReference type="SAM" id="Phobius"/>
    </source>
</evidence>
<feature type="transmembrane region" description="Helical" evidence="1">
    <location>
        <begin position="269"/>
        <end position="288"/>
    </location>
</feature>
<keyword evidence="3" id="KW-1185">Reference proteome</keyword>
<proteinExistence type="predicted"/>
<feature type="transmembrane region" description="Helical" evidence="1">
    <location>
        <begin position="161"/>
        <end position="181"/>
    </location>
</feature>
<feature type="transmembrane region" description="Helical" evidence="1">
    <location>
        <begin position="229"/>
        <end position="249"/>
    </location>
</feature>
<feature type="transmembrane region" description="Helical" evidence="1">
    <location>
        <begin position="41"/>
        <end position="61"/>
    </location>
</feature>
<sequence length="311" mass="35938">MPEVTFLTRIKPVLYLAKFFGVIHFKLITTQRNILENLIEFIYPLPILFGLLELGYTTWITSFSIRFLNINNVTIKTIFIYYLGTVCDLMLRYTTYFTYRMDLKAFLIEVDNLGKSLGSYNLKPDLRKELIIFAIISITTLTSDMLAILNSSMLAVIEVQFYYNLHVLSVLMEIFITRTIFAEIHKMFLHINEGFKNVIDCGSNDLMALRQNCFVHNVLARMLLDGNNLFNTTVIGVLLALFILLTNSLHAWVSAIQILFGGGRIDPILTSWYCSCNFCAILLIWYVIKMRMNLQNEVSPNCILRPFRKTV</sequence>
<gene>
    <name evidence="2" type="ORF">QE152_g36063</name>
</gene>
<dbReference type="Proteomes" id="UP001458880">
    <property type="component" value="Unassembled WGS sequence"/>
</dbReference>
<reference evidence="2 3" key="1">
    <citation type="journal article" date="2024" name="BMC Genomics">
        <title>De novo assembly and annotation of Popillia japonica's genome with initial clues to its potential as an invasive pest.</title>
        <authorList>
            <person name="Cucini C."/>
            <person name="Boschi S."/>
            <person name="Funari R."/>
            <person name="Cardaioli E."/>
            <person name="Iannotti N."/>
            <person name="Marturano G."/>
            <person name="Paoli F."/>
            <person name="Bruttini M."/>
            <person name="Carapelli A."/>
            <person name="Frati F."/>
            <person name="Nardi F."/>
        </authorList>
    </citation>
    <scope>NUCLEOTIDE SEQUENCE [LARGE SCALE GENOMIC DNA]</scope>
    <source>
        <strain evidence="2">DMR45628</strain>
    </source>
</reference>
<feature type="transmembrane region" description="Helical" evidence="1">
    <location>
        <begin position="73"/>
        <end position="91"/>
    </location>
</feature>
<name>A0AAW1IDT2_POPJA</name>
<keyword evidence="1" id="KW-0472">Membrane</keyword>
<evidence type="ECO:0000313" key="3">
    <source>
        <dbReference type="Proteomes" id="UP001458880"/>
    </source>
</evidence>
<keyword evidence="1" id="KW-1133">Transmembrane helix</keyword>
<feature type="transmembrane region" description="Helical" evidence="1">
    <location>
        <begin position="130"/>
        <end position="149"/>
    </location>
</feature>
<organism evidence="2 3">
    <name type="scientific">Popillia japonica</name>
    <name type="common">Japanese beetle</name>
    <dbReference type="NCBI Taxonomy" id="7064"/>
    <lineage>
        <taxon>Eukaryota</taxon>
        <taxon>Metazoa</taxon>
        <taxon>Ecdysozoa</taxon>
        <taxon>Arthropoda</taxon>
        <taxon>Hexapoda</taxon>
        <taxon>Insecta</taxon>
        <taxon>Pterygota</taxon>
        <taxon>Neoptera</taxon>
        <taxon>Endopterygota</taxon>
        <taxon>Coleoptera</taxon>
        <taxon>Polyphaga</taxon>
        <taxon>Scarabaeiformia</taxon>
        <taxon>Scarabaeidae</taxon>
        <taxon>Rutelinae</taxon>
        <taxon>Popillia</taxon>
    </lineage>
</organism>
<comment type="caution">
    <text evidence="2">The sequence shown here is derived from an EMBL/GenBank/DDBJ whole genome shotgun (WGS) entry which is preliminary data.</text>
</comment>
<evidence type="ECO:0008006" key="4">
    <source>
        <dbReference type="Google" id="ProtNLM"/>
    </source>
</evidence>
<dbReference type="EMBL" id="JASPKY010000628">
    <property type="protein sequence ID" value="KAK9687704.1"/>
    <property type="molecule type" value="Genomic_DNA"/>
</dbReference>
<dbReference type="AlphaFoldDB" id="A0AAW1IDT2"/>